<protein>
    <submittedName>
        <fullName evidence="1">Uncharacterized protein</fullName>
    </submittedName>
</protein>
<keyword evidence="2" id="KW-1185">Reference proteome</keyword>
<dbReference type="EMBL" id="CACVBS010000036">
    <property type="protein sequence ID" value="CAA7262600.1"/>
    <property type="molecule type" value="Genomic_DNA"/>
</dbReference>
<dbReference type="Proteomes" id="UP000467700">
    <property type="component" value="Unassembled WGS sequence"/>
</dbReference>
<sequence length="258" mass="28326">MATPLPPNPFSNATIAREASNKYLDLERRHEQVRQEGRLSVLVCARFLGHLLLEAPTESGHDKVASKIMRLSGATDSSSIDAKLVEYDEGEATNVEVARLIRCAANKNQAGTISSIQAIFGEYGGLDEADLSDVHNLRNILSVGSRLFHPLTHLQVWLERDPADPPNVYKPAAVIPQYLNGVLQRIEFTTPDPSTFSVPDARYLAVHTACARSAHFSGVAEHVRKILYSLEETDTLPASGSSDMLYLALTQRLNIEGH</sequence>
<proteinExistence type="predicted"/>
<reference evidence="1 2" key="1">
    <citation type="submission" date="2020-01" db="EMBL/GenBank/DDBJ databases">
        <authorList>
            <person name="Gupta K D."/>
        </authorList>
    </citation>
    <scope>NUCLEOTIDE SEQUENCE [LARGE SCALE GENOMIC DNA]</scope>
</reference>
<organism evidence="1 2">
    <name type="scientific">Cyclocybe aegerita</name>
    <name type="common">Black poplar mushroom</name>
    <name type="synonym">Agrocybe aegerita</name>
    <dbReference type="NCBI Taxonomy" id="1973307"/>
    <lineage>
        <taxon>Eukaryota</taxon>
        <taxon>Fungi</taxon>
        <taxon>Dikarya</taxon>
        <taxon>Basidiomycota</taxon>
        <taxon>Agaricomycotina</taxon>
        <taxon>Agaricomycetes</taxon>
        <taxon>Agaricomycetidae</taxon>
        <taxon>Agaricales</taxon>
        <taxon>Agaricineae</taxon>
        <taxon>Bolbitiaceae</taxon>
        <taxon>Cyclocybe</taxon>
    </lineage>
</organism>
<dbReference type="AlphaFoldDB" id="A0A8S0VUR6"/>
<gene>
    <name evidence="1" type="ORF">AAE3_LOCUS4678</name>
</gene>
<name>A0A8S0VUR6_CYCAE</name>
<evidence type="ECO:0000313" key="1">
    <source>
        <dbReference type="EMBL" id="CAA7262600.1"/>
    </source>
</evidence>
<accession>A0A8S0VUR6</accession>
<dbReference type="OrthoDB" id="2104739at2759"/>
<evidence type="ECO:0000313" key="2">
    <source>
        <dbReference type="Proteomes" id="UP000467700"/>
    </source>
</evidence>
<comment type="caution">
    <text evidence="1">The sequence shown here is derived from an EMBL/GenBank/DDBJ whole genome shotgun (WGS) entry which is preliminary data.</text>
</comment>